<dbReference type="AlphaFoldDB" id="A0A0K8J7G9"/>
<feature type="domain" description="Shikimate dehydrogenase substrate binding N-terminal" evidence="3">
    <location>
        <begin position="5"/>
        <end position="79"/>
    </location>
</feature>
<dbReference type="PANTHER" id="PTHR21089">
    <property type="entry name" value="SHIKIMATE DEHYDROGENASE"/>
    <property type="match status" value="1"/>
</dbReference>
<dbReference type="InterPro" id="IPR013708">
    <property type="entry name" value="Shikimate_DH-bd_N"/>
</dbReference>
<dbReference type="InterPro" id="IPR046346">
    <property type="entry name" value="Aminoacid_DH-like_N_sf"/>
</dbReference>
<organism evidence="4 5">
    <name type="scientific">Herbinix luporum</name>
    <dbReference type="NCBI Taxonomy" id="1679721"/>
    <lineage>
        <taxon>Bacteria</taxon>
        <taxon>Bacillati</taxon>
        <taxon>Bacillota</taxon>
        <taxon>Clostridia</taxon>
        <taxon>Lachnospirales</taxon>
        <taxon>Lachnospiraceae</taxon>
        <taxon>Herbinix</taxon>
    </lineage>
</organism>
<gene>
    <name evidence="4" type="ORF">SD1D_1738</name>
</gene>
<sequence>MIYGLIGEKLGHSYSKFIHEKMVDDKYYLIPLSHDEFDQFMRNKEFAGINVTIPYKEKVIAYLDELDTLAKEIGAVNTVVNNNGRLIGYNTDFYGLLYLFTSNQIVVKGKKCLILGNGGTSKTAQAVLETLGAGEILKVSRRPEGDNTISYEECYKNHKNAQVIVNTTPVGMYPNIDNSPLDLTPFTLCQSVVDVIFNPIQTKLTKQAKSLGIKSVTGLVMLVAQAKQAEEYFRGIKLEDAIIHKITEELLNQII</sequence>
<dbReference type="GO" id="GO:0005829">
    <property type="term" value="C:cytosol"/>
    <property type="evidence" value="ECO:0007669"/>
    <property type="project" value="TreeGrafter"/>
</dbReference>
<evidence type="ECO:0000313" key="4">
    <source>
        <dbReference type="EMBL" id="CUH93283.1"/>
    </source>
</evidence>
<evidence type="ECO:0000259" key="3">
    <source>
        <dbReference type="Pfam" id="PF08501"/>
    </source>
</evidence>
<evidence type="ECO:0000313" key="5">
    <source>
        <dbReference type="Proteomes" id="UP000196053"/>
    </source>
</evidence>
<evidence type="ECO:0000256" key="1">
    <source>
        <dbReference type="ARBA" id="ARBA00004871"/>
    </source>
</evidence>
<dbReference type="OrthoDB" id="9792692at2"/>
<reference evidence="5" key="1">
    <citation type="submission" date="2015-09" db="EMBL/GenBank/DDBJ databases">
        <authorList>
            <person name="Wibberg D."/>
        </authorList>
    </citation>
    <scope>NUCLEOTIDE SEQUENCE [LARGE SCALE GENOMIC DNA]</scope>
    <source>
        <strain evidence="5">SD1D</strain>
    </source>
</reference>
<accession>A0A0K8J7G9</accession>
<keyword evidence="2" id="KW-0057">Aromatic amino acid biosynthesis</keyword>
<dbReference type="CDD" id="cd01065">
    <property type="entry name" value="NAD_bind_Shikimate_DH"/>
    <property type="match status" value="1"/>
</dbReference>
<dbReference type="GO" id="GO:0009423">
    <property type="term" value="P:chorismate biosynthetic process"/>
    <property type="evidence" value="ECO:0007669"/>
    <property type="project" value="TreeGrafter"/>
</dbReference>
<dbReference type="InterPro" id="IPR036291">
    <property type="entry name" value="NAD(P)-bd_dom_sf"/>
</dbReference>
<dbReference type="KEGG" id="hsd:SD1D_1738"/>
<name>A0A0K8J7G9_9FIRM</name>
<proteinExistence type="predicted"/>
<dbReference type="Proteomes" id="UP000196053">
    <property type="component" value="Chromosome I"/>
</dbReference>
<dbReference type="SUPFAM" id="SSF51735">
    <property type="entry name" value="NAD(P)-binding Rossmann-fold domains"/>
    <property type="match status" value="1"/>
</dbReference>
<dbReference type="RefSeq" id="WP_058258546.1">
    <property type="nucleotide sequence ID" value="NZ_DUPS01000065.1"/>
</dbReference>
<dbReference type="SUPFAM" id="SSF53223">
    <property type="entry name" value="Aminoacid dehydrogenase-like, N-terminal domain"/>
    <property type="match status" value="1"/>
</dbReference>
<dbReference type="InterPro" id="IPR022893">
    <property type="entry name" value="Shikimate_DH_fam"/>
</dbReference>
<dbReference type="GO" id="GO:0050661">
    <property type="term" value="F:NADP binding"/>
    <property type="evidence" value="ECO:0007669"/>
    <property type="project" value="TreeGrafter"/>
</dbReference>
<dbReference type="EMBL" id="LN879430">
    <property type="protein sequence ID" value="CUH93283.1"/>
    <property type="molecule type" value="Genomic_DNA"/>
</dbReference>
<dbReference type="GO" id="GO:0019632">
    <property type="term" value="P:shikimate metabolic process"/>
    <property type="evidence" value="ECO:0007669"/>
    <property type="project" value="TreeGrafter"/>
</dbReference>
<dbReference type="GO" id="GO:0009073">
    <property type="term" value="P:aromatic amino acid family biosynthetic process"/>
    <property type="evidence" value="ECO:0007669"/>
    <property type="project" value="UniProtKB-KW"/>
</dbReference>
<keyword evidence="5" id="KW-1185">Reference proteome</keyword>
<dbReference type="Gene3D" id="3.40.50.10860">
    <property type="entry name" value="Leucine Dehydrogenase, chain A, domain 1"/>
    <property type="match status" value="1"/>
</dbReference>
<dbReference type="PANTHER" id="PTHR21089:SF1">
    <property type="entry name" value="BIFUNCTIONAL 3-DEHYDROQUINATE DEHYDRATASE_SHIKIMATE DEHYDROGENASE, CHLOROPLASTIC"/>
    <property type="match status" value="1"/>
</dbReference>
<keyword evidence="2" id="KW-0028">Amino-acid biosynthesis</keyword>
<dbReference type="Gene3D" id="3.40.50.720">
    <property type="entry name" value="NAD(P)-binding Rossmann-like Domain"/>
    <property type="match status" value="1"/>
</dbReference>
<dbReference type="Pfam" id="PF08501">
    <property type="entry name" value="Shikimate_dh_N"/>
    <property type="match status" value="1"/>
</dbReference>
<comment type="pathway">
    <text evidence="1">Metabolic intermediate biosynthesis; chorismate biosynthesis; chorismate from D-erythrose 4-phosphate and phosphoenolpyruvate: step 4/7.</text>
</comment>
<evidence type="ECO:0000256" key="2">
    <source>
        <dbReference type="ARBA" id="ARBA00023141"/>
    </source>
</evidence>
<protein>
    <recommendedName>
        <fullName evidence="3">Shikimate dehydrogenase substrate binding N-terminal domain-containing protein</fullName>
    </recommendedName>
</protein>
<dbReference type="GO" id="GO:0004764">
    <property type="term" value="F:shikimate 3-dehydrogenase (NADP+) activity"/>
    <property type="evidence" value="ECO:0007669"/>
    <property type="project" value="InterPro"/>
</dbReference>